<reference evidence="7" key="1">
    <citation type="submission" date="2015-11" db="EMBL/GenBank/DDBJ databases">
        <title>De novo transcriptome assembly of four potential Pierce s Disease insect vectors from Arizona vineyards.</title>
        <authorList>
            <person name="Tassone E.E."/>
        </authorList>
    </citation>
    <scope>NUCLEOTIDE SEQUENCE</scope>
</reference>
<dbReference type="InterPro" id="IPR004911">
    <property type="entry name" value="Interferon-induced_GILT"/>
</dbReference>
<evidence type="ECO:0000256" key="2">
    <source>
        <dbReference type="ARBA" id="ARBA00005679"/>
    </source>
</evidence>
<dbReference type="GO" id="GO:0016671">
    <property type="term" value="F:oxidoreductase activity, acting on a sulfur group of donors, disulfide as acceptor"/>
    <property type="evidence" value="ECO:0007669"/>
    <property type="project" value="InterPro"/>
</dbReference>
<dbReference type="AlphaFoldDB" id="A0A1B6FDX9"/>
<name>A0A1B6FDX9_9HEMI</name>
<evidence type="ECO:0000256" key="1">
    <source>
        <dbReference type="ARBA" id="ARBA00004613"/>
    </source>
</evidence>
<evidence type="ECO:0000256" key="5">
    <source>
        <dbReference type="ARBA" id="ARBA00023180"/>
    </source>
</evidence>
<evidence type="ECO:0000256" key="4">
    <source>
        <dbReference type="ARBA" id="ARBA00022729"/>
    </source>
</evidence>
<dbReference type="PANTHER" id="PTHR13234:SF8">
    <property type="entry name" value="GAMMA-INTERFERON-INDUCIBLE LYSOSOMAL THIOL REDUCTASE"/>
    <property type="match status" value="1"/>
</dbReference>
<keyword evidence="4 6" id="KW-0732">Signal</keyword>
<dbReference type="Pfam" id="PF03227">
    <property type="entry name" value="GILT"/>
    <property type="match status" value="1"/>
</dbReference>
<sequence length="220" mass="24408">MKINILPVFAISLIIYSAAVIGEDQLKVTLFYESYCPDCIEYIESQLSVAWEKFNSTILVDMVPFGNARQHWDHGRVKFECQHGPKECTGNKLHACAILQACGRSGTVGCTPDKLSHVINYVMCVEKEPDQKRASDQCAREEGLEPAGVMKCAQNAVGDRLLSFYGNRTSAFKPKIHYVPTVAINGKHDTAAENDLIGEICRLRPKLCITADTETNLVLN</sequence>
<evidence type="ECO:0000256" key="3">
    <source>
        <dbReference type="ARBA" id="ARBA00022525"/>
    </source>
</evidence>
<evidence type="ECO:0000313" key="7">
    <source>
        <dbReference type="EMBL" id="JAS48183.1"/>
    </source>
</evidence>
<comment type="subcellular location">
    <subcellularLocation>
        <location evidence="1">Secreted</location>
    </subcellularLocation>
</comment>
<dbReference type="EMBL" id="GECZ01021586">
    <property type="protein sequence ID" value="JAS48183.1"/>
    <property type="molecule type" value="Transcribed_RNA"/>
</dbReference>
<comment type="similarity">
    <text evidence="2">Belongs to the GILT family.</text>
</comment>
<keyword evidence="3" id="KW-0964">Secreted</keyword>
<feature type="signal peptide" evidence="6">
    <location>
        <begin position="1"/>
        <end position="22"/>
    </location>
</feature>
<dbReference type="PANTHER" id="PTHR13234">
    <property type="entry name" value="GAMMA-INTERFERON INDUCIBLE LYSOSOMAL THIOL REDUCTASE GILT"/>
    <property type="match status" value="1"/>
</dbReference>
<dbReference type="InterPro" id="IPR036249">
    <property type="entry name" value="Thioredoxin-like_sf"/>
</dbReference>
<proteinExistence type="inferred from homology"/>
<organism evidence="7">
    <name type="scientific">Cuerna arida</name>
    <dbReference type="NCBI Taxonomy" id="1464854"/>
    <lineage>
        <taxon>Eukaryota</taxon>
        <taxon>Metazoa</taxon>
        <taxon>Ecdysozoa</taxon>
        <taxon>Arthropoda</taxon>
        <taxon>Hexapoda</taxon>
        <taxon>Insecta</taxon>
        <taxon>Pterygota</taxon>
        <taxon>Neoptera</taxon>
        <taxon>Paraneoptera</taxon>
        <taxon>Hemiptera</taxon>
        <taxon>Auchenorrhyncha</taxon>
        <taxon>Membracoidea</taxon>
        <taxon>Cicadellidae</taxon>
        <taxon>Cicadellinae</taxon>
        <taxon>Proconiini</taxon>
        <taxon>Cuerna</taxon>
    </lineage>
</organism>
<gene>
    <name evidence="7" type="ORF">g.26187</name>
</gene>
<protein>
    <recommendedName>
        <fullName evidence="8">Saposin A-type domain-containing protein</fullName>
    </recommendedName>
</protein>
<keyword evidence="5" id="KW-0325">Glycoprotein</keyword>
<evidence type="ECO:0000256" key="6">
    <source>
        <dbReference type="SAM" id="SignalP"/>
    </source>
</evidence>
<evidence type="ECO:0008006" key="8">
    <source>
        <dbReference type="Google" id="ProtNLM"/>
    </source>
</evidence>
<dbReference type="GO" id="GO:0005576">
    <property type="term" value="C:extracellular region"/>
    <property type="evidence" value="ECO:0007669"/>
    <property type="project" value="UniProtKB-SubCell"/>
</dbReference>
<dbReference type="SUPFAM" id="SSF52833">
    <property type="entry name" value="Thioredoxin-like"/>
    <property type="match status" value="1"/>
</dbReference>
<accession>A0A1B6FDX9</accession>
<feature type="chain" id="PRO_5008582769" description="Saposin A-type domain-containing protein" evidence="6">
    <location>
        <begin position="23"/>
        <end position="220"/>
    </location>
</feature>